<evidence type="ECO:0000256" key="2">
    <source>
        <dbReference type="ARBA" id="ARBA00009539"/>
    </source>
</evidence>
<comment type="pathway">
    <text evidence="1 8">Cofactor biosynthesis; tetrahydrofolate biosynthesis; 5,6,7,8-tetrahydrofolate from 7,8-dihydrofolate: step 1/1.</text>
</comment>
<comment type="caution">
    <text evidence="10">The sequence shown here is derived from an EMBL/GenBank/DDBJ whole genome shotgun (WGS) entry which is preliminary data.</text>
</comment>
<dbReference type="Proteomes" id="UP001595704">
    <property type="component" value="Unassembled WGS sequence"/>
</dbReference>
<accession>A0ABV7UIW4</accession>
<dbReference type="InterPro" id="IPR024072">
    <property type="entry name" value="DHFR-like_dom_sf"/>
</dbReference>
<keyword evidence="6 8" id="KW-0560">Oxidoreductase</keyword>
<keyword evidence="5 8" id="KW-0521">NADP</keyword>
<sequence length="177" mass="19145">MSAPLQLALVVAMGENGAIGRDNALLWKLRADMRRFRALTMGHPLIMGRNTWDSIGRPLPDRDTIVLSRNGAFAPEGVLVAHDLAGALELAGTCAARRGVDSAMVVGGAQIYAATLPGAARVHLTLVQDRPEADAFFPGGPEGAWRDNFVETWREAHPAGAEDERPFVFIDLARRQH</sequence>
<comment type="similarity">
    <text evidence="2 8">Belongs to the dihydrofolate reductase family.</text>
</comment>
<dbReference type="EC" id="1.5.1.3" evidence="3 8"/>
<evidence type="ECO:0000259" key="9">
    <source>
        <dbReference type="PROSITE" id="PS51330"/>
    </source>
</evidence>
<comment type="function">
    <text evidence="7 8">Key enzyme in folate metabolism. Catalyzes an essential reaction for de novo glycine and purine synthesis, and for DNA precursor synthesis.</text>
</comment>
<organism evidence="10 11">
    <name type="scientific">Camelimonas fluminis</name>
    <dbReference type="NCBI Taxonomy" id="1576911"/>
    <lineage>
        <taxon>Bacteria</taxon>
        <taxon>Pseudomonadati</taxon>
        <taxon>Pseudomonadota</taxon>
        <taxon>Alphaproteobacteria</taxon>
        <taxon>Hyphomicrobiales</taxon>
        <taxon>Chelatococcaceae</taxon>
        <taxon>Camelimonas</taxon>
    </lineage>
</organism>
<dbReference type="Pfam" id="PF00186">
    <property type="entry name" value="DHFR_1"/>
    <property type="match status" value="1"/>
</dbReference>
<reference evidence="11" key="1">
    <citation type="journal article" date="2019" name="Int. J. Syst. Evol. Microbiol.">
        <title>The Global Catalogue of Microorganisms (GCM) 10K type strain sequencing project: providing services to taxonomists for standard genome sequencing and annotation.</title>
        <authorList>
            <consortium name="The Broad Institute Genomics Platform"/>
            <consortium name="The Broad Institute Genome Sequencing Center for Infectious Disease"/>
            <person name="Wu L."/>
            <person name="Ma J."/>
        </authorList>
    </citation>
    <scope>NUCLEOTIDE SEQUENCE [LARGE SCALE GENOMIC DNA]</scope>
    <source>
        <strain evidence="11">KCTC 42282</strain>
    </source>
</reference>
<dbReference type="PROSITE" id="PS51330">
    <property type="entry name" value="DHFR_2"/>
    <property type="match status" value="1"/>
</dbReference>
<comment type="catalytic activity">
    <reaction evidence="8">
        <text>(6S)-5,6,7,8-tetrahydrofolate + NADP(+) = 7,8-dihydrofolate + NADPH + H(+)</text>
        <dbReference type="Rhea" id="RHEA:15009"/>
        <dbReference type="ChEBI" id="CHEBI:15378"/>
        <dbReference type="ChEBI" id="CHEBI:57451"/>
        <dbReference type="ChEBI" id="CHEBI:57453"/>
        <dbReference type="ChEBI" id="CHEBI:57783"/>
        <dbReference type="ChEBI" id="CHEBI:58349"/>
        <dbReference type="EC" id="1.5.1.3"/>
    </reaction>
</comment>
<evidence type="ECO:0000256" key="7">
    <source>
        <dbReference type="ARBA" id="ARBA00025067"/>
    </source>
</evidence>
<dbReference type="Gene3D" id="3.40.430.10">
    <property type="entry name" value="Dihydrofolate Reductase, subunit A"/>
    <property type="match status" value="1"/>
</dbReference>
<evidence type="ECO:0000313" key="10">
    <source>
        <dbReference type="EMBL" id="MFC3638463.1"/>
    </source>
</evidence>
<evidence type="ECO:0000256" key="4">
    <source>
        <dbReference type="ARBA" id="ARBA00022563"/>
    </source>
</evidence>
<keyword evidence="4 8" id="KW-0554">One-carbon metabolism</keyword>
<keyword evidence="11" id="KW-1185">Reference proteome</keyword>
<proteinExistence type="inferred from homology"/>
<evidence type="ECO:0000256" key="1">
    <source>
        <dbReference type="ARBA" id="ARBA00004903"/>
    </source>
</evidence>
<evidence type="ECO:0000256" key="5">
    <source>
        <dbReference type="ARBA" id="ARBA00022857"/>
    </source>
</evidence>
<dbReference type="PANTHER" id="PTHR48069">
    <property type="entry name" value="DIHYDROFOLATE REDUCTASE"/>
    <property type="match status" value="1"/>
</dbReference>
<dbReference type="PRINTS" id="PR00070">
    <property type="entry name" value="DHFR"/>
</dbReference>
<feature type="domain" description="DHFR" evidence="9">
    <location>
        <begin position="6"/>
        <end position="174"/>
    </location>
</feature>
<protein>
    <recommendedName>
        <fullName evidence="3 8">Dihydrofolate reductase</fullName>
        <ecNumber evidence="3 8">1.5.1.3</ecNumber>
    </recommendedName>
</protein>
<dbReference type="InterPro" id="IPR012259">
    <property type="entry name" value="DHFR"/>
</dbReference>
<dbReference type="CDD" id="cd00209">
    <property type="entry name" value="DHFR"/>
    <property type="match status" value="1"/>
</dbReference>
<evidence type="ECO:0000313" key="11">
    <source>
        <dbReference type="Proteomes" id="UP001595704"/>
    </source>
</evidence>
<evidence type="ECO:0000256" key="3">
    <source>
        <dbReference type="ARBA" id="ARBA00012856"/>
    </source>
</evidence>
<evidence type="ECO:0000256" key="8">
    <source>
        <dbReference type="PIRNR" id="PIRNR000194"/>
    </source>
</evidence>
<dbReference type="EMBL" id="JBHRYC010000073">
    <property type="protein sequence ID" value="MFC3638463.1"/>
    <property type="molecule type" value="Genomic_DNA"/>
</dbReference>
<dbReference type="PANTHER" id="PTHR48069:SF3">
    <property type="entry name" value="DIHYDROFOLATE REDUCTASE"/>
    <property type="match status" value="1"/>
</dbReference>
<dbReference type="SUPFAM" id="SSF53597">
    <property type="entry name" value="Dihydrofolate reductase-like"/>
    <property type="match status" value="1"/>
</dbReference>
<evidence type="ECO:0000256" key="6">
    <source>
        <dbReference type="ARBA" id="ARBA00023002"/>
    </source>
</evidence>
<gene>
    <name evidence="10" type="ORF">ACFONL_13980</name>
</gene>
<dbReference type="GO" id="GO:0004146">
    <property type="term" value="F:dihydrofolate reductase activity"/>
    <property type="evidence" value="ECO:0007669"/>
    <property type="project" value="UniProtKB-EC"/>
</dbReference>
<dbReference type="RefSeq" id="WP_191320153.1">
    <property type="nucleotide sequence ID" value="NZ_BNCG01000014.1"/>
</dbReference>
<dbReference type="PIRSF" id="PIRSF000194">
    <property type="entry name" value="DHFR"/>
    <property type="match status" value="1"/>
</dbReference>
<dbReference type="InterPro" id="IPR001796">
    <property type="entry name" value="DHFR_dom"/>
</dbReference>
<name>A0ABV7UIW4_9HYPH</name>